<keyword evidence="7" id="KW-1185">Reference proteome</keyword>
<reference evidence="6" key="2">
    <citation type="submission" date="2022-06" db="UniProtKB">
        <authorList>
            <consortium name="EnsemblMetazoa"/>
        </authorList>
    </citation>
    <scope>IDENTIFICATION</scope>
    <source>
        <strain evidence="6">DF5081</strain>
    </source>
</reference>
<comment type="subcellular location">
    <subcellularLocation>
        <location evidence="1">Nucleus</location>
    </subcellularLocation>
</comment>
<organism evidence="6 7">
    <name type="scientific">Caenorhabditis japonica</name>
    <dbReference type="NCBI Taxonomy" id="281687"/>
    <lineage>
        <taxon>Eukaryota</taxon>
        <taxon>Metazoa</taxon>
        <taxon>Ecdysozoa</taxon>
        <taxon>Nematoda</taxon>
        <taxon>Chromadorea</taxon>
        <taxon>Rhabditida</taxon>
        <taxon>Rhabditina</taxon>
        <taxon>Rhabditomorpha</taxon>
        <taxon>Rhabditoidea</taxon>
        <taxon>Rhabditidae</taxon>
        <taxon>Peloderinae</taxon>
        <taxon>Caenorhabditis</taxon>
    </lineage>
</organism>
<proteinExistence type="predicted"/>
<evidence type="ECO:0000256" key="4">
    <source>
        <dbReference type="ARBA" id="ARBA00022833"/>
    </source>
</evidence>
<evidence type="ECO:0000313" key="7">
    <source>
        <dbReference type="Proteomes" id="UP000005237"/>
    </source>
</evidence>
<dbReference type="PANTHER" id="PTHR46481">
    <property type="entry name" value="ZINC FINGER BED DOMAIN-CONTAINING PROTEIN 4"/>
    <property type="match status" value="1"/>
</dbReference>
<keyword evidence="5" id="KW-0539">Nucleus</keyword>
<dbReference type="InterPro" id="IPR012337">
    <property type="entry name" value="RNaseH-like_sf"/>
</dbReference>
<keyword evidence="3" id="KW-0863">Zinc-finger</keyword>
<dbReference type="GO" id="GO:0005634">
    <property type="term" value="C:nucleus"/>
    <property type="evidence" value="ECO:0007669"/>
    <property type="project" value="UniProtKB-SubCell"/>
</dbReference>
<evidence type="ECO:0000256" key="3">
    <source>
        <dbReference type="ARBA" id="ARBA00022771"/>
    </source>
</evidence>
<evidence type="ECO:0000256" key="5">
    <source>
        <dbReference type="ARBA" id="ARBA00023242"/>
    </source>
</evidence>
<reference evidence="7" key="1">
    <citation type="submission" date="2010-08" db="EMBL/GenBank/DDBJ databases">
        <authorList>
            <consortium name="Caenorhabditis japonica Sequencing Consortium"/>
            <person name="Wilson R.K."/>
        </authorList>
    </citation>
    <scope>NUCLEOTIDE SEQUENCE [LARGE SCALE GENOMIC DNA]</scope>
    <source>
        <strain evidence="7">DF5081</strain>
    </source>
</reference>
<evidence type="ECO:0000256" key="2">
    <source>
        <dbReference type="ARBA" id="ARBA00022723"/>
    </source>
</evidence>
<dbReference type="AlphaFoldDB" id="A0A8R1I189"/>
<dbReference type="InterPro" id="IPR052035">
    <property type="entry name" value="ZnF_BED_domain_contain"/>
</dbReference>
<evidence type="ECO:0000256" key="1">
    <source>
        <dbReference type="ARBA" id="ARBA00004123"/>
    </source>
</evidence>
<evidence type="ECO:0000313" key="6">
    <source>
        <dbReference type="EnsemblMetazoa" id="CJA14133.1"/>
    </source>
</evidence>
<sequence>MKRVRTLLENCSEVALTTDAWSSADSKHHLLSVTAHFIDNETFSPGWCVLAAKSIKVRGTAPNYKQLMEEVLSSYEIPPSRVTAITRDGGTNVKNMCDLMSVPSIHCFSHVLQLVLGDTVYKNQKYTKSIDNFKRIARKIRKSSVLRNQYNEILDESELPGTMLAQECKTRWSSLHFMLKSFIRNKRSVEILTIDNPDLTLTESDWKNAKILMYVLAPISETTTAAQHRFLSPCSRKMRKAITTEVLEVLETRGRNYLSMKTLRFATFLDVRFKNIFLDDDIQREVEEELLAMFPEQEDDEKPDDEGLEIAEKCSIQCVQQF</sequence>
<keyword evidence="4" id="KW-0862">Zinc</keyword>
<dbReference type="Proteomes" id="UP000005237">
    <property type="component" value="Unassembled WGS sequence"/>
</dbReference>
<name>A0A8R1I189_CAEJA</name>
<dbReference type="PANTHER" id="PTHR46481:SF10">
    <property type="entry name" value="ZINC FINGER BED DOMAIN-CONTAINING PROTEIN 39"/>
    <property type="match status" value="1"/>
</dbReference>
<dbReference type="EnsemblMetazoa" id="CJA14133.1">
    <property type="protein sequence ID" value="CJA14133.1"/>
    <property type="gene ID" value="WBGene00133337"/>
</dbReference>
<keyword evidence="2" id="KW-0479">Metal-binding</keyword>
<dbReference type="GO" id="GO:0008270">
    <property type="term" value="F:zinc ion binding"/>
    <property type="evidence" value="ECO:0007669"/>
    <property type="project" value="UniProtKB-KW"/>
</dbReference>
<accession>A0A8R1I189</accession>
<dbReference type="SUPFAM" id="SSF53098">
    <property type="entry name" value="Ribonuclease H-like"/>
    <property type="match status" value="1"/>
</dbReference>
<protein>
    <submittedName>
        <fullName evidence="6">Uncharacterized protein</fullName>
    </submittedName>
</protein>